<evidence type="ECO:0008006" key="3">
    <source>
        <dbReference type="Google" id="ProtNLM"/>
    </source>
</evidence>
<sequence>MDDEDHHQAEHAPHEVLSPYRLDTDTAAGGVRLRFRRKSPMFQVIEFYASGAAMEEYKPRTPQELGLHPRDVTLFAPISRLAAPQRATIAVHDGKILVKTEIVKAIITADKAVLIKGRRQQDTQKLSQAILMANAQRLMALRIHEH</sequence>
<keyword evidence="2" id="KW-1185">Reference proteome</keyword>
<dbReference type="Gene3D" id="2.40.128.330">
    <property type="match status" value="1"/>
</dbReference>
<proteinExistence type="predicted"/>
<evidence type="ECO:0000313" key="2">
    <source>
        <dbReference type="Proteomes" id="UP001244341"/>
    </source>
</evidence>
<dbReference type="EMBL" id="CP126213">
    <property type="protein sequence ID" value="WIA15248.1"/>
    <property type="molecule type" value="Genomic_DNA"/>
</dbReference>
<reference evidence="1 2" key="1">
    <citation type="submission" date="2023-05" db="EMBL/GenBank/DDBJ databases">
        <title>A 100% complete, gapless, phased diploid assembly of the Scenedesmus obliquus UTEX 3031 genome.</title>
        <authorList>
            <person name="Biondi T.C."/>
            <person name="Hanschen E.R."/>
            <person name="Kwon T."/>
            <person name="Eng W."/>
            <person name="Kruse C.P.S."/>
            <person name="Koehler S.I."/>
            <person name="Kunde Y."/>
            <person name="Gleasner C.D."/>
            <person name="You Mak K.T."/>
            <person name="Polle J."/>
            <person name="Hovde B.T."/>
            <person name="Starkenburg S.R."/>
        </authorList>
    </citation>
    <scope>NUCLEOTIDE SEQUENCE [LARGE SCALE GENOMIC DNA]</scope>
    <source>
        <strain evidence="1 2">DOE0152z</strain>
    </source>
</reference>
<evidence type="ECO:0000313" key="1">
    <source>
        <dbReference type="EMBL" id="WIA15248.1"/>
    </source>
</evidence>
<name>A0ABY8U3N1_TETOB</name>
<protein>
    <recommendedName>
        <fullName evidence="3">UBX domain-containing protein</fullName>
    </recommendedName>
</protein>
<organism evidence="1 2">
    <name type="scientific">Tetradesmus obliquus</name>
    <name type="common">Green alga</name>
    <name type="synonym">Acutodesmus obliquus</name>
    <dbReference type="NCBI Taxonomy" id="3088"/>
    <lineage>
        <taxon>Eukaryota</taxon>
        <taxon>Viridiplantae</taxon>
        <taxon>Chlorophyta</taxon>
        <taxon>core chlorophytes</taxon>
        <taxon>Chlorophyceae</taxon>
        <taxon>CS clade</taxon>
        <taxon>Sphaeropleales</taxon>
        <taxon>Scenedesmaceae</taxon>
        <taxon>Tetradesmus</taxon>
    </lineage>
</organism>
<gene>
    <name evidence="1" type="ORF">OEZ85_001922</name>
</gene>
<accession>A0ABY8U3N1</accession>
<dbReference type="Proteomes" id="UP001244341">
    <property type="component" value="Chromosome 6b"/>
</dbReference>